<reference evidence="1 2" key="1">
    <citation type="submission" date="2018-05" db="EMBL/GenBank/DDBJ databases">
        <title>Genomic Encyclopedia of Type Strains, Phase IV (KMG-IV): sequencing the most valuable type-strain genomes for metagenomic binning, comparative biology and taxonomic classification.</title>
        <authorList>
            <person name="Goeker M."/>
        </authorList>
    </citation>
    <scope>NUCLEOTIDE SEQUENCE [LARGE SCALE GENOMIC DNA]</scope>
    <source>
        <strain evidence="1 2">DSM 3183</strain>
    </source>
</reference>
<sequence>MDISVSPTSAHCDDDTLWVNLSDGRTLGVPLVWFPRLLDAKPEQRAAVTLSPRGLHWEEIDEDISVAGLIAGRGDQTLPSSRAA</sequence>
<comment type="caution">
    <text evidence="1">The sequence shown here is derived from an EMBL/GenBank/DDBJ whole genome shotgun (WGS) entry which is preliminary data.</text>
</comment>
<dbReference type="RefSeq" id="WP_208625132.1">
    <property type="nucleotide sequence ID" value="NZ_QJJM01000002.1"/>
</dbReference>
<evidence type="ECO:0000313" key="2">
    <source>
        <dbReference type="Proteomes" id="UP000248014"/>
    </source>
</evidence>
<gene>
    <name evidence="1" type="ORF">C7451_102248</name>
</gene>
<keyword evidence="2" id="KW-1185">Reference proteome</keyword>
<dbReference type="Gene3D" id="3.30.2020.40">
    <property type="entry name" value="Uncharacterised protein PF10387, DUF2442"/>
    <property type="match status" value="1"/>
</dbReference>
<protein>
    <submittedName>
        <fullName evidence="1">Uncharacterized protein DUF2442</fullName>
    </submittedName>
</protein>
<organism evidence="1 2">
    <name type="scientific">Blastomonas natatoria</name>
    <dbReference type="NCBI Taxonomy" id="34015"/>
    <lineage>
        <taxon>Bacteria</taxon>
        <taxon>Pseudomonadati</taxon>
        <taxon>Pseudomonadota</taxon>
        <taxon>Alphaproteobacteria</taxon>
        <taxon>Sphingomonadales</taxon>
        <taxon>Sphingomonadaceae</taxon>
        <taxon>Blastomonas</taxon>
    </lineage>
</organism>
<dbReference type="InterPro" id="IPR018841">
    <property type="entry name" value="DUF2442"/>
</dbReference>
<accession>A0A2V3V9T9</accession>
<dbReference type="AlphaFoldDB" id="A0A2V3V9T9"/>
<dbReference type="EMBL" id="QJJM01000002">
    <property type="protein sequence ID" value="PXW78576.1"/>
    <property type="molecule type" value="Genomic_DNA"/>
</dbReference>
<name>A0A2V3V9T9_9SPHN</name>
<evidence type="ECO:0000313" key="1">
    <source>
        <dbReference type="EMBL" id="PXW78576.1"/>
    </source>
</evidence>
<proteinExistence type="predicted"/>
<dbReference type="Pfam" id="PF10387">
    <property type="entry name" value="DUF2442"/>
    <property type="match status" value="1"/>
</dbReference>
<dbReference type="Proteomes" id="UP000248014">
    <property type="component" value="Unassembled WGS sequence"/>
</dbReference>